<dbReference type="Pfam" id="PF06210">
    <property type="entry name" value="DUF1003"/>
    <property type="match status" value="2"/>
</dbReference>
<evidence type="ECO:0000256" key="1">
    <source>
        <dbReference type="SAM" id="Phobius"/>
    </source>
</evidence>
<proteinExistence type="predicted"/>
<dbReference type="AlphaFoldDB" id="A0A370ID30"/>
<sequence>MGSDSHATETRGAAALLADSRIGVNDKVAAAVTRWVGSMRAVYVVLTVFSAYMALAALWEPLRRFDPYPFPFLLFMNNVAQLVLCLVILVGQRVVSAAADRRAVQTYENAEAIFAQVADLQAHLDRHDRALSRGLSLLESSAHPWIEQHRVRHPPLARDQAITRNDRIAAWLTMRLGSVWAFYLAAGTQVVWIALAAAGVQRFDRYPFLFMTFLSTLTQLLFMIVIMVGQDVLGRTADRRSEQTYLDAQAVLHECRRMKERLTAQDLVIDSLTGYAATQVTERLARAVHDAGERVAHQARAHAAMTTGEVPEQAEVLRPWGELLEPERETARLRARDIGEDLAEIGCFMVPAIHPALDADLDDDQVQVLARLEYDRWAEDVDDAPVWDELPDSDRLPHLQAARQIPIVVAQAGFQVLRGTPSGRLAQRRPSHTVNVGVGRRA</sequence>
<feature type="transmembrane region" description="Helical" evidence="1">
    <location>
        <begin position="71"/>
        <end position="91"/>
    </location>
</feature>
<protein>
    <submittedName>
        <fullName evidence="2">Putative membrane protein</fullName>
    </submittedName>
</protein>
<reference evidence="2 3" key="1">
    <citation type="submission" date="2018-07" db="EMBL/GenBank/DDBJ databases">
        <title>Genomic Encyclopedia of Type Strains, Phase IV (KMG-IV): sequencing the most valuable type-strain genomes for metagenomic binning, comparative biology and taxonomic classification.</title>
        <authorList>
            <person name="Goeker M."/>
        </authorList>
    </citation>
    <scope>NUCLEOTIDE SEQUENCE [LARGE SCALE GENOMIC DNA]</scope>
    <source>
        <strain evidence="2 3">DSM 44290</strain>
    </source>
</reference>
<keyword evidence="1" id="KW-0472">Membrane</keyword>
<keyword evidence="1" id="KW-1133">Transmembrane helix</keyword>
<dbReference type="InterPro" id="IPR010406">
    <property type="entry name" value="DUF1003"/>
</dbReference>
<name>A0A370ID30_9NOCA</name>
<comment type="caution">
    <text evidence="2">The sequence shown here is derived from an EMBL/GenBank/DDBJ whole genome shotgun (WGS) entry which is preliminary data.</text>
</comment>
<gene>
    <name evidence="2" type="ORF">DFR76_102412</name>
</gene>
<dbReference type="STRING" id="1210086.GCA_001613105_00988"/>
<feature type="transmembrane region" description="Helical" evidence="1">
    <location>
        <begin position="206"/>
        <end position="229"/>
    </location>
</feature>
<keyword evidence="1" id="KW-0812">Transmembrane</keyword>
<evidence type="ECO:0000313" key="2">
    <source>
        <dbReference type="EMBL" id="RDI68011.1"/>
    </source>
</evidence>
<evidence type="ECO:0000313" key="3">
    <source>
        <dbReference type="Proteomes" id="UP000254869"/>
    </source>
</evidence>
<feature type="transmembrane region" description="Helical" evidence="1">
    <location>
        <begin position="41"/>
        <end position="59"/>
    </location>
</feature>
<feature type="transmembrane region" description="Helical" evidence="1">
    <location>
        <begin position="180"/>
        <end position="200"/>
    </location>
</feature>
<dbReference type="EMBL" id="QQBC01000002">
    <property type="protein sequence ID" value="RDI68011.1"/>
    <property type="molecule type" value="Genomic_DNA"/>
</dbReference>
<dbReference type="RefSeq" id="WP_067992434.1">
    <property type="nucleotide sequence ID" value="NZ_QQBC01000002.1"/>
</dbReference>
<dbReference type="Proteomes" id="UP000254869">
    <property type="component" value="Unassembled WGS sequence"/>
</dbReference>
<keyword evidence="3" id="KW-1185">Reference proteome</keyword>
<accession>A0A370ID30</accession>
<organism evidence="2 3">
    <name type="scientific">Nocardia pseudobrasiliensis</name>
    <dbReference type="NCBI Taxonomy" id="45979"/>
    <lineage>
        <taxon>Bacteria</taxon>
        <taxon>Bacillati</taxon>
        <taxon>Actinomycetota</taxon>
        <taxon>Actinomycetes</taxon>
        <taxon>Mycobacteriales</taxon>
        <taxon>Nocardiaceae</taxon>
        <taxon>Nocardia</taxon>
    </lineage>
</organism>